<reference evidence="1" key="1">
    <citation type="submission" date="2022-01" db="EMBL/GenBank/DDBJ databases">
        <authorList>
            <person name="Jo J.-H."/>
            <person name="Im W.-T."/>
        </authorList>
    </citation>
    <scope>NUCLEOTIDE SEQUENCE</scope>
    <source>
        <strain evidence="1">NA20</strain>
    </source>
</reference>
<comment type="caution">
    <text evidence="1">The sequence shown here is derived from an EMBL/GenBank/DDBJ whole genome shotgun (WGS) entry which is preliminary data.</text>
</comment>
<dbReference type="EMBL" id="JAKLTR010000003">
    <property type="protein sequence ID" value="MCG2614154.1"/>
    <property type="molecule type" value="Genomic_DNA"/>
</dbReference>
<evidence type="ECO:0000313" key="1">
    <source>
        <dbReference type="EMBL" id="MCG2614154.1"/>
    </source>
</evidence>
<dbReference type="RefSeq" id="WP_237870290.1">
    <property type="nucleotide sequence ID" value="NZ_JAKLTR010000003.1"/>
</dbReference>
<dbReference type="Proteomes" id="UP001165367">
    <property type="component" value="Unassembled WGS sequence"/>
</dbReference>
<gene>
    <name evidence="1" type="ORF">LZZ85_07670</name>
</gene>
<name>A0ABS9KPC8_9BACT</name>
<accession>A0ABS9KPC8</accession>
<evidence type="ECO:0000313" key="2">
    <source>
        <dbReference type="Proteomes" id="UP001165367"/>
    </source>
</evidence>
<keyword evidence="2" id="KW-1185">Reference proteome</keyword>
<protein>
    <submittedName>
        <fullName evidence="1">Uncharacterized protein</fullName>
    </submittedName>
</protein>
<proteinExistence type="predicted"/>
<organism evidence="1 2">
    <name type="scientific">Terrimonas ginsenosidimutans</name>
    <dbReference type="NCBI Taxonomy" id="2908004"/>
    <lineage>
        <taxon>Bacteria</taxon>
        <taxon>Pseudomonadati</taxon>
        <taxon>Bacteroidota</taxon>
        <taxon>Chitinophagia</taxon>
        <taxon>Chitinophagales</taxon>
        <taxon>Chitinophagaceae</taxon>
        <taxon>Terrimonas</taxon>
    </lineage>
</organism>
<sequence>MKKTSLGLTVSLLLLLSCKSSKENEEAGFFPILPILQSQVAKVDTTLNSIRQYVFADSSHVDTIFVHRNQFRALAQDFLSLPDIATEDYQDRYKETTQFDETLNRAIFTYVPVNADKEIIQRQEVLIKPEGSGDQITSIIVNTVNNTKDSAIQRRMLWQVDKSFQVTTTRQLVGQPAVTTTVKVVWDEE</sequence>
<dbReference type="PROSITE" id="PS51257">
    <property type="entry name" value="PROKAR_LIPOPROTEIN"/>
    <property type="match status" value="1"/>
</dbReference>